<keyword evidence="13" id="KW-1185">Reference proteome</keyword>
<name>A0A167E7K8_COLIC</name>
<dbReference type="InterPro" id="IPR028927">
    <property type="entry name" value="Man-6-P_rcpt"/>
</dbReference>
<dbReference type="Pfam" id="PF02157">
    <property type="entry name" value="Man-6-P_recep"/>
    <property type="match status" value="1"/>
</dbReference>
<dbReference type="InterPro" id="IPR009011">
    <property type="entry name" value="Man6P_isomerase_rcpt-bd_dom_sf"/>
</dbReference>
<feature type="domain" description="MRH" evidence="11">
    <location>
        <begin position="124"/>
        <end position="324"/>
    </location>
</feature>
<evidence type="ECO:0000313" key="13">
    <source>
        <dbReference type="Proteomes" id="UP000076584"/>
    </source>
</evidence>
<organism evidence="12 13">
    <name type="scientific">Colletotrichum incanum</name>
    <name type="common">Soybean anthracnose fungus</name>
    <dbReference type="NCBI Taxonomy" id="1573173"/>
    <lineage>
        <taxon>Eukaryota</taxon>
        <taxon>Fungi</taxon>
        <taxon>Dikarya</taxon>
        <taxon>Ascomycota</taxon>
        <taxon>Pezizomycotina</taxon>
        <taxon>Sordariomycetes</taxon>
        <taxon>Hypocreomycetidae</taxon>
        <taxon>Glomerellales</taxon>
        <taxon>Glomerellaceae</taxon>
        <taxon>Colletotrichum</taxon>
        <taxon>Colletotrichum spaethianum species complex</taxon>
    </lineage>
</organism>
<feature type="region of interest" description="Disordered" evidence="9">
    <location>
        <begin position="405"/>
        <end position="433"/>
    </location>
</feature>
<evidence type="ECO:0000256" key="3">
    <source>
        <dbReference type="ARBA" id="ARBA00022692"/>
    </source>
</evidence>
<dbReference type="EMBL" id="LFIW01000784">
    <property type="protein sequence ID" value="KZL84793.1"/>
    <property type="molecule type" value="Genomic_DNA"/>
</dbReference>
<keyword evidence="3 10" id="KW-0812">Transmembrane</keyword>
<feature type="transmembrane region" description="Helical" evidence="10">
    <location>
        <begin position="377"/>
        <end position="398"/>
    </location>
</feature>
<evidence type="ECO:0000256" key="4">
    <source>
        <dbReference type="ARBA" id="ARBA00022729"/>
    </source>
</evidence>
<evidence type="ECO:0000259" key="11">
    <source>
        <dbReference type="PROSITE" id="PS51914"/>
    </source>
</evidence>
<keyword evidence="4" id="KW-0732">Signal</keyword>
<dbReference type="STRING" id="1573173.A0A167E7K8"/>
<keyword evidence="12" id="KW-0675">Receptor</keyword>
<accession>A0A167E7K8</accession>
<feature type="transmembrane region" description="Helical" evidence="10">
    <location>
        <begin position="338"/>
        <end position="357"/>
    </location>
</feature>
<dbReference type="PANTHER" id="PTHR15071">
    <property type="entry name" value="MANNOSE-6-PHOSPHATE RECEPTOR FAMILY MEMBER"/>
    <property type="match status" value="1"/>
</dbReference>
<dbReference type="SUPFAM" id="SSF50911">
    <property type="entry name" value="Mannose 6-phosphate receptor domain"/>
    <property type="match status" value="1"/>
</dbReference>
<dbReference type="AlphaFoldDB" id="A0A167E7K8"/>
<comment type="caution">
    <text evidence="12">The sequence shown here is derived from an EMBL/GenBank/DDBJ whole genome shotgun (WGS) entry which is preliminary data.</text>
</comment>
<dbReference type="InterPro" id="IPR044865">
    <property type="entry name" value="MRH_dom"/>
</dbReference>
<keyword evidence="5 10" id="KW-1133">Transmembrane helix</keyword>
<dbReference type="PROSITE" id="PS51914">
    <property type="entry name" value="MRH"/>
    <property type="match status" value="1"/>
</dbReference>
<dbReference type="Proteomes" id="UP000076584">
    <property type="component" value="Unassembled WGS sequence"/>
</dbReference>
<dbReference type="GO" id="GO:0010008">
    <property type="term" value="C:endosome membrane"/>
    <property type="evidence" value="ECO:0007669"/>
    <property type="project" value="UniProtKB-SubCell"/>
</dbReference>
<evidence type="ECO:0000256" key="5">
    <source>
        <dbReference type="ARBA" id="ARBA00022989"/>
    </source>
</evidence>
<gene>
    <name evidence="12" type="ORF">CI238_08003</name>
</gene>
<dbReference type="PANTHER" id="PTHR15071:SF0">
    <property type="entry name" value="MANNOSE 6-PHOSPHATE RECEPTOR-LIKE PROTEIN 1"/>
    <property type="match status" value="1"/>
</dbReference>
<feature type="region of interest" description="Disordered" evidence="9">
    <location>
        <begin position="224"/>
        <end position="285"/>
    </location>
</feature>
<evidence type="ECO:0000256" key="10">
    <source>
        <dbReference type="SAM" id="Phobius"/>
    </source>
</evidence>
<dbReference type="GO" id="GO:0000139">
    <property type="term" value="C:Golgi membrane"/>
    <property type="evidence" value="ECO:0007669"/>
    <property type="project" value="UniProtKB-SubCell"/>
</dbReference>
<evidence type="ECO:0000256" key="8">
    <source>
        <dbReference type="ARBA" id="ARBA00023180"/>
    </source>
</evidence>
<evidence type="ECO:0000256" key="9">
    <source>
        <dbReference type="SAM" id="MobiDB-lite"/>
    </source>
</evidence>
<sequence length="433" mass="47793">LYIDTISHQPELRPRFHPRFFHTAELQHRSLQYQPPSRRSLPIDAVGSCRTQTSARAPRRYRTLRTNAYFNCSLSTLRRNIIMHFPHSSKLLLLLAAATARAADSSTSSTTTSAPACTAASKSGTGAFYDLRPDIAVKAEEGKSSKGSVTADYHARGWDYGRNFTLNICAPVIEALDDVEGLTKGEAKNVSAYYTYKGETYSIGSSSMDIQTRGRILVLQYKNGSPCDKSKSKRSQAHDGASYNKYADDDDDEATTLSSFGNSQNKASANKDDSESTPRRKSTTISFHCDTEQVGGVAHISFVGSDPEDCAYFFEARSQHACPRAEPHQPGSVGPGSVFAIIFVIAVMVYFGGGVFYQRTVAHARGWRQLPNYSLWAGIWSFVSDVFIIATSSCAQLLPGRRGYSHLSGSPSRGRNREDENRLIDQLDEEWDD</sequence>
<keyword evidence="6 10" id="KW-0472">Membrane</keyword>
<protein>
    <submittedName>
        <fullName evidence="12">Vacuolar sorting receptor</fullName>
    </submittedName>
</protein>
<evidence type="ECO:0000313" key="12">
    <source>
        <dbReference type="EMBL" id="KZL84793.1"/>
    </source>
</evidence>
<comment type="subcellular location">
    <subcellularLocation>
        <location evidence="1">Endomembrane system</location>
    </subcellularLocation>
</comment>
<proteinExistence type="predicted"/>
<dbReference type="GO" id="GO:0007034">
    <property type="term" value="P:vacuolar transport"/>
    <property type="evidence" value="ECO:0007669"/>
    <property type="project" value="TreeGrafter"/>
</dbReference>
<feature type="non-terminal residue" evidence="12">
    <location>
        <position position="1"/>
    </location>
</feature>
<dbReference type="GO" id="GO:0005770">
    <property type="term" value="C:late endosome"/>
    <property type="evidence" value="ECO:0007669"/>
    <property type="project" value="TreeGrafter"/>
</dbReference>
<evidence type="ECO:0000256" key="1">
    <source>
        <dbReference type="ARBA" id="ARBA00004308"/>
    </source>
</evidence>
<feature type="compositionally biased region" description="Basic and acidic residues" evidence="9">
    <location>
        <begin position="269"/>
        <end position="278"/>
    </location>
</feature>
<keyword evidence="8" id="KW-0325">Glycoprotein</keyword>
<dbReference type="Gene3D" id="2.70.130.10">
    <property type="entry name" value="Mannose-6-phosphate receptor binding domain"/>
    <property type="match status" value="2"/>
</dbReference>
<evidence type="ECO:0000256" key="2">
    <source>
        <dbReference type="ARBA" id="ARBA00022448"/>
    </source>
</evidence>
<feature type="compositionally biased region" description="Basic and acidic residues" evidence="9">
    <location>
        <begin position="415"/>
        <end position="425"/>
    </location>
</feature>
<keyword evidence="7" id="KW-1015">Disulfide bond</keyword>
<evidence type="ECO:0000256" key="7">
    <source>
        <dbReference type="ARBA" id="ARBA00023157"/>
    </source>
</evidence>
<keyword evidence="2" id="KW-0813">Transport</keyword>
<reference evidence="12 13" key="1">
    <citation type="submission" date="2015-06" db="EMBL/GenBank/DDBJ databases">
        <title>Survival trade-offs in plant roots during colonization by closely related pathogenic and mutualistic fungi.</title>
        <authorList>
            <person name="Hacquard S."/>
            <person name="Kracher B."/>
            <person name="Hiruma K."/>
            <person name="Weinman A."/>
            <person name="Muench P."/>
            <person name="Garrido Oter R."/>
            <person name="Ver Loren van Themaat E."/>
            <person name="Dallerey J.-F."/>
            <person name="Damm U."/>
            <person name="Henrissat B."/>
            <person name="Lespinet O."/>
            <person name="Thon M."/>
            <person name="Kemen E."/>
            <person name="McHardy A.C."/>
            <person name="Schulze-Lefert P."/>
            <person name="O'Connell R.J."/>
        </authorList>
    </citation>
    <scope>NUCLEOTIDE SEQUENCE [LARGE SCALE GENOMIC DNA]</scope>
    <source>
        <strain evidence="12 13">MAFF 238704</strain>
    </source>
</reference>
<feature type="compositionally biased region" description="Polar residues" evidence="9">
    <location>
        <begin position="255"/>
        <end position="268"/>
    </location>
</feature>
<evidence type="ECO:0000256" key="6">
    <source>
        <dbReference type="ARBA" id="ARBA00023136"/>
    </source>
</evidence>